<evidence type="ECO:0000256" key="3">
    <source>
        <dbReference type="SAM" id="MobiDB-lite"/>
    </source>
</evidence>
<dbReference type="Gene3D" id="3.40.50.1820">
    <property type="entry name" value="alpha/beta hydrolase"/>
    <property type="match status" value="1"/>
</dbReference>
<dbReference type="EMBL" id="CP022187">
    <property type="protein sequence ID" value="AWI75911.1"/>
    <property type="molecule type" value="Genomic_DNA"/>
</dbReference>
<gene>
    <name evidence="4" type="ORF">CEW83_12360</name>
</gene>
<dbReference type="PANTHER" id="PTHR43037">
    <property type="entry name" value="UNNAMED PRODUCT-RELATED"/>
    <property type="match status" value="1"/>
</dbReference>
<dbReference type="GO" id="GO:0016787">
    <property type="term" value="F:hydrolase activity"/>
    <property type="evidence" value="ECO:0007669"/>
    <property type="project" value="UniProtKB-KW"/>
</dbReference>
<name>A0A2U8GQS7_9RHOO</name>
<reference evidence="4 5" key="1">
    <citation type="submission" date="2017-06" db="EMBL/GenBank/DDBJ databases">
        <title>Azoarcus.</title>
        <authorList>
            <person name="Woo J.-H."/>
            <person name="Kim H.-S."/>
        </authorList>
    </citation>
    <scope>NUCLEOTIDE SEQUENCE [LARGE SCALE GENOMIC DNA]</scope>
    <source>
        <strain evidence="4 5">TSPY31</strain>
    </source>
</reference>
<evidence type="ECO:0000313" key="4">
    <source>
        <dbReference type="EMBL" id="AWI75911.1"/>
    </source>
</evidence>
<dbReference type="PANTHER" id="PTHR43037:SF1">
    <property type="entry name" value="BLL1128 PROTEIN"/>
    <property type="match status" value="1"/>
</dbReference>
<dbReference type="InterPro" id="IPR029058">
    <property type="entry name" value="AB_hydrolase_fold"/>
</dbReference>
<feature type="region of interest" description="Disordered" evidence="3">
    <location>
        <begin position="37"/>
        <end position="69"/>
    </location>
</feature>
<dbReference type="KEGG" id="acom:CEW83_12360"/>
<dbReference type="Proteomes" id="UP000244930">
    <property type="component" value="Chromosome"/>
</dbReference>
<proteinExistence type="predicted"/>
<dbReference type="GO" id="GO:0005576">
    <property type="term" value="C:extracellular region"/>
    <property type="evidence" value="ECO:0007669"/>
    <property type="project" value="InterPro"/>
</dbReference>
<dbReference type="Pfam" id="PF10503">
    <property type="entry name" value="Esterase_PHB"/>
    <property type="match status" value="1"/>
</dbReference>
<keyword evidence="5" id="KW-1185">Reference proteome</keyword>
<sequence>MARRRRSAFLSRSLQRALTAMTRTAIRAGSKAITQALKAKPARKTAAAKRSTAKRVSAKPASPKPSAAAAGDWSAGLAIGIVGAMRYWLFKPPGLQRGERLPLVVMLHGCWQGAEDLAASSKMNRTAARERFFVLYPEQDRISNVHGCWHWYDTRSGRAQAEAGAIDAVIDQVCLLQAVDPERIALAGLSAGAGMAALLAVRRPQRFRAIAMHSGIGAGVAHSSATALRAMRGHRVAGAALAPIAAGSSPPALLVIHGSADPIVAPGNGAEAAHQWAARAGAKPGTPRTVQRGMRYAATITDYRARGRLVATLCEVSGLGHAWSGGAAGQAYSDPKGPDASRMIWAFMARQFARGADVGH</sequence>
<keyword evidence="2" id="KW-0378">Hydrolase</keyword>
<evidence type="ECO:0000256" key="2">
    <source>
        <dbReference type="ARBA" id="ARBA00022801"/>
    </source>
</evidence>
<feature type="compositionally biased region" description="Basic residues" evidence="3">
    <location>
        <begin position="40"/>
        <end position="57"/>
    </location>
</feature>
<dbReference type="AlphaFoldDB" id="A0A2U8GQS7"/>
<accession>A0A2U8GQS7</accession>
<feature type="compositionally biased region" description="Low complexity" evidence="3">
    <location>
        <begin position="58"/>
        <end position="69"/>
    </location>
</feature>
<dbReference type="SUPFAM" id="SSF53474">
    <property type="entry name" value="alpha/beta-Hydrolases"/>
    <property type="match status" value="1"/>
</dbReference>
<evidence type="ECO:0000313" key="5">
    <source>
        <dbReference type="Proteomes" id="UP000244930"/>
    </source>
</evidence>
<protein>
    <submittedName>
        <fullName evidence="4">Phospholipase</fullName>
    </submittedName>
</protein>
<dbReference type="InterPro" id="IPR010126">
    <property type="entry name" value="Esterase_phb"/>
</dbReference>
<keyword evidence="1" id="KW-0732">Signal</keyword>
<evidence type="ECO:0000256" key="1">
    <source>
        <dbReference type="ARBA" id="ARBA00022729"/>
    </source>
</evidence>
<organism evidence="4 5">
    <name type="scientific">Parazoarcus communis</name>
    <dbReference type="NCBI Taxonomy" id="41977"/>
    <lineage>
        <taxon>Bacteria</taxon>
        <taxon>Pseudomonadati</taxon>
        <taxon>Pseudomonadota</taxon>
        <taxon>Betaproteobacteria</taxon>
        <taxon>Rhodocyclales</taxon>
        <taxon>Zoogloeaceae</taxon>
        <taxon>Parazoarcus</taxon>
    </lineage>
</organism>
<dbReference type="InterPro" id="IPR050955">
    <property type="entry name" value="Plant_Biomass_Hydrol_Est"/>
</dbReference>